<sequence length="656" mass="69909">MGARRRSTWPVRLALAAGAGLWIALAGGAMWMVSQATAASLPPPAGTPGNPCVSGAPTKTFDVSLINLPIFLNRFGDVVPEGRMYILDSNIATVRQNFASAADPSKANVSDLIEPLTVRVNKGDCVTVNFTNRLNEEAPTLDRTVRDAAIYPLPGEIKKAPGSSTLDPREFAPALSAPKIDFDPTTAPNASMHFDGLDYDVQTADGTAVGRNPDSTAAPGATITYKLHAQAEGEYQFKDGADFTSQQTRPTDANGNVRFIGSHSFGAFGAIVVEPSDATWVDSRTGESIPSGTRAIIKRPNNKDFREHVLFMHDEVEAEPGILTRYCRGGSEDKTGSECIAPTSAQTATLTKDTLPGLGGGDADAIVQYHEQVPVKLEWFAFNYRAEPTFNREEIGCPAATVAGQRYQANECVGEETSLSSWIYGDPGGGDLVFPNYRGEPAQVRLLHPAEFETHTFHWHVNRWAYDPQDEGGLDAISSPNHVTRKTNILDVQSVSPGTSYDLVVQGGAGSSHKDKMATFGDIIFHCHLYPHFASGMWGLNRTLDKLEDGSRKNPDGSPIPELEPLADFDYQPATDGVNPPPSPVATTTPGFPHFVPGVFGYKAPKPPLGVADRSATPSGGFGALYPKTPGTKCGKPGVVVATGLGGGFTPSVAGW</sequence>
<name>A0A317D259_9ACTN</name>
<proteinExistence type="predicted"/>
<evidence type="ECO:0008006" key="4">
    <source>
        <dbReference type="Google" id="ProtNLM"/>
    </source>
</evidence>
<evidence type="ECO:0000313" key="2">
    <source>
        <dbReference type="EMBL" id="PWR07926.1"/>
    </source>
</evidence>
<accession>A0A317D259</accession>
<keyword evidence="1" id="KW-0479">Metal-binding</keyword>
<evidence type="ECO:0000313" key="3">
    <source>
        <dbReference type="Proteomes" id="UP000246050"/>
    </source>
</evidence>
<gene>
    <name evidence="2" type="ORF">DKT69_33745</name>
</gene>
<dbReference type="AlphaFoldDB" id="A0A317D259"/>
<dbReference type="SUPFAM" id="SSF49503">
    <property type="entry name" value="Cupredoxins"/>
    <property type="match status" value="2"/>
</dbReference>
<organism evidence="2 3">
    <name type="scientific">Micromonospora sicca</name>
    <dbReference type="NCBI Taxonomy" id="2202420"/>
    <lineage>
        <taxon>Bacteria</taxon>
        <taxon>Bacillati</taxon>
        <taxon>Actinomycetota</taxon>
        <taxon>Actinomycetes</taxon>
        <taxon>Micromonosporales</taxon>
        <taxon>Micromonosporaceae</taxon>
        <taxon>Micromonospora</taxon>
    </lineage>
</organism>
<dbReference type="Proteomes" id="UP000246050">
    <property type="component" value="Unassembled WGS sequence"/>
</dbReference>
<evidence type="ECO:0000256" key="1">
    <source>
        <dbReference type="ARBA" id="ARBA00022723"/>
    </source>
</evidence>
<comment type="caution">
    <text evidence="2">The sequence shown here is derived from an EMBL/GenBank/DDBJ whole genome shotgun (WGS) entry which is preliminary data.</text>
</comment>
<dbReference type="EMBL" id="QGKS01000452">
    <property type="protein sequence ID" value="PWR07926.1"/>
    <property type="molecule type" value="Genomic_DNA"/>
</dbReference>
<dbReference type="InterPro" id="IPR008972">
    <property type="entry name" value="Cupredoxin"/>
</dbReference>
<protein>
    <recommendedName>
        <fullName evidence="4">Copper oxidase</fullName>
    </recommendedName>
</protein>
<dbReference type="InterPro" id="IPR002355">
    <property type="entry name" value="Cu_oxidase_Cu_BS"/>
</dbReference>
<dbReference type="GO" id="GO:0005507">
    <property type="term" value="F:copper ion binding"/>
    <property type="evidence" value="ECO:0007669"/>
    <property type="project" value="InterPro"/>
</dbReference>
<dbReference type="Gene3D" id="2.60.40.420">
    <property type="entry name" value="Cupredoxins - blue copper proteins"/>
    <property type="match status" value="2"/>
</dbReference>
<dbReference type="PROSITE" id="PS00080">
    <property type="entry name" value="MULTICOPPER_OXIDASE2"/>
    <property type="match status" value="1"/>
</dbReference>
<reference evidence="2 3" key="1">
    <citation type="submission" date="2018-05" db="EMBL/GenBank/DDBJ databases">
        <title>Micromonosporas from Atacama Desert.</title>
        <authorList>
            <person name="Carro L."/>
            <person name="Golinska P."/>
            <person name="Klenk H.-P."/>
            <person name="Goodfellow M."/>
        </authorList>
    </citation>
    <scope>NUCLEOTIDE SEQUENCE [LARGE SCALE GENOMIC DNA]</scope>
    <source>
        <strain evidence="2 3">4G51</strain>
    </source>
</reference>